<dbReference type="AlphaFoldDB" id="A0A318HCM0"/>
<dbReference type="Pfam" id="PF13469">
    <property type="entry name" value="Sulfotransfer_3"/>
    <property type="match status" value="1"/>
</dbReference>
<evidence type="ECO:0000313" key="1">
    <source>
        <dbReference type="EMBL" id="PXX05826.1"/>
    </source>
</evidence>
<reference evidence="1 2" key="2">
    <citation type="submission" date="2018-06" db="EMBL/GenBank/DDBJ databases">
        <title>Sequencing of bacterial isolates from soil warming experiment in Harvard Forest, Massachusetts, USA.</title>
        <authorList>
            <person name="Deangelis K.PhD."/>
        </authorList>
    </citation>
    <scope>NUCLEOTIDE SEQUENCE [LARGE SCALE GENOMIC DNA]</scope>
    <source>
        <strain evidence="1 2">GAS496</strain>
    </source>
</reference>
<dbReference type="PANTHER" id="PTHR36451">
    <property type="entry name" value="PAPS-DEPENDENT SULFOTRANSFERASE STF3"/>
    <property type="match status" value="1"/>
</dbReference>
<dbReference type="InterPro" id="IPR052736">
    <property type="entry name" value="Stf3_sulfotransferase"/>
</dbReference>
<dbReference type="Gene3D" id="3.40.50.300">
    <property type="entry name" value="P-loop containing nucleotide triphosphate hydrolases"/>
    <property type="match status" value="1"/>
</dbReference>
<dbReference type="OrthoDB" id="9777890at2"/>
<gene>
    <name evidence="1" type="ORF">C8E89_116137</name>
</gene>
<dbReference type="InterPro" id="IPR027417">
    <property type="entry name" value="P-loop_NTPase"/>
</dbReference>
<proteinExistence type="predicted"/>
<evidence type="ECO:0000313" key="2">
    <source>
        <dbReference type="Proteomes" id="UP000247781"/>
    </source>
</evidence>
<dbReference type="PANTHER" id="PTHR36451:SF1">
    <property type="entry name" value="OMEGA-HYDROXY-BETA-DIHYDROMENAQUINONE-9 SULFOTRANSFERASE STF3"/>
    <property type="match status" value="1"/>
</dbReference>
<name>A0A318HCM0_9MYCO</name>
<dbReference type="Proteomes" id="UP000247781">
    <property type="component" value="Unassembled WGS sequence"/>
</dbReference>
<protein>
    <submittedName>
        <fullName evidence="1">Sulfotransferase family protein</fullName>
    </submittedName>
</protein>
<accession>A0A318HCM0</accession>
<dbReference type="GO" id="GO:0016740">
    <property type="term" value="F:transferase activity"/>
    <property type="evidence" value="ECO:0007669"/>
    <property type="project" value="UniProtKB-KW"/>
</dbReference>
<sequence length="387" mass="42633">MNVDDLMSAAVEAAGTDDFGPDTFVEGLSVLCASANDEAQLTELGRFAVEQNIIGSLVNRLKITDWVRQHPDVVQERIEAPLVVVGMFRAGTTFLSHLLDRDPGNRALLRWEASDSVPPPSPQTFRSGPRVDAANAAIDMLESLNPQMKIVHHEDAEGPTECITLLGQDFKSLTWEAIANVPTYSEWLLGADYRSAYRYHRTVLQVLQSGGVRGAWTLKSPNHAIAMEALTAEYPDARLVLLHRDPTVLCASACSLISTLTGTFSDADHTAYIAEHWTQMLADSVDRTEAFRLAHPEHEIIDVHYADLVGDPLRTIETIYATSDRELDDRARNAVAAYVSANPKGQFGTHGYRLEDFGLQADAVRERFADYVERYGIPAEVSAASTH</sequence>
<keyword evidence="2" id="KW-1185">Reference proteome</keyword>
<reference evidence="2" key="1">
    <citation type="submission" date="2018-05" db="EMBL/GenBank/DDBJ databases">
        <authorList>
            <person name="Deangelis K."/>
            <person name="Huntemann M."/>
            <person name="Clum A."/>
            <person name="Pillay M."/>
            <person name="Palaniappan K."/>
            <person name="Varghese N."/>
            <person name="Mikhailova N."/>
            <person name="Stamatis D."/>
            <person name="Reddy T."/>
            <person name="Daum C."/>
            <person name="Shapiro N."/>
            <person name="Ivanova N."/>
            <person name="Kyrpides N."/>
            <person name="Woyke T."/>
        </authorList>
    </citation>
    <scope>NUCLEOTIDE SEQUENCE [LARGE SCALE GENOMIC DNA]</scope>
    <source>
        <strain evidence="2">GAS496</strain>
    </source>
</reference>
<dbReference type="EMBL" id="QJJU01000016">
    <property type="protein sequence ID" value="PXX05826.1"/>
    <property type="molecule type" value="Genomic_DNA"/>
</dbReference>
<keyword evidence="1" id="KW-0808">Transferase</keyword>
<comment type="caution">
    <text evidence="1">The sequence shown here is derived from an EMBL/GenBank/DDBJ whole genome shotgun (WGS) entry which is preliminary data.</text>
</comment>
<dbReference type="RefSeq" id="WP_110318277.1">
    <property type="nucleotide sequence ID" value="NZ_QJJU01000016.1"/>
</dbReference>
<dbReference type="SUPFAM" id="SSF52540">
    <property type="entry name" value="P-loop containing nucleoside triphosphate hydrolases"/>
    <property type="match status" value="1"/>
</dbReference>
<organism evidence="1 2">
    <name type="scientific">Mycolicibacterium moriokaense</name>
    <dbReference type="NCBI Taxonomy" id="39691"/>
    <lineage>
        <taxon>Bacteria</taxon>
        <taxon>Bacillati</taxon>
        <taxon>Actinomycetota</taxon>
        <taxon>Actinomycetes</taxon>
        <taxon>Mycobacteriales</taxon>
        <taxon>Mycobacteriaceae</taxon>
        <taxon>Mycolicibacterium</taxon>
    </lineage>
</organism>